<dbReference type="CDD" id="cd04301">
    <property type="entry name" value="NAT_SF"/>
    <property type="match status" value="1"/>
</dbReference>
<proteinExistence type="predicted"/>
<comment type="caution">
    <text evidence="4">The sequence shown here is derived from an EMBL/GenBank/DDBJ whole genome shotgun (WGS) entry which is preliminary data.</text>
</comment>
<dbReference type="RefSeq" id="WP_344491032.1">
    <property type="nucleotide sequence ID" value="NZ_BAAAUD010000012.1"/>
</dbReference>
<keyword evidence="2" id="KW-0012">Acyltransferase</keyword>
<keyword evidence="1" id="KW-0808">Transferase</keyword>
<dbReference type="InterPro" id="IPR050832">
    <property type="entry name" value="Bact_Acetyltransf"/>
</dbReference>
<name>A0ABP6JAI5_9ACTN</name>
<evidence type="ECO:0000256" key="1">
    <source>
        <dbReference type="ARBA" id="ARBA00022679"/>
    </source>
</evidence>
<dbReference type="EMBL" id="BAAAUD010000012">
    <property type="protein sequence ID" value="GAA2927000.1"/>
    <property type="molecule type" value="Genomic_DNA"/>
</dbReference>
<dbReference type="InterPro" id="IPR016181">
    <property type="entry name" value="Acyl_CoA_acyltransferase"/>
</dbReference>
<organism evidence="4 5">
    <name type="scientific">Streptomyces enissocaesilis</name>
    <dbReference type="NCBI Taxonomy" id="332589"/>
    <lineage>
        <taxon>Bacteria</taxon>
        <taxon>Bacillati</taxon>
        <taxon>Actinomycetota</taxon>
        <taxon>Actinomycetes</taxon>
        <taxon>Kitasatosporales</taxon>
        <taxon>Streptomycetaceae</taxon>
        <taxon>Streptomyces</taxon>
        <taxon>Streptomyces rochei group</taxon>
    </lineage>
</organism>
<dbReference type="PROSITE" id="PS51186">
    <property type="entry name" value="GNAT"/>
    <property type="match status" value="1"/>
</dbReference>
<dbReference type="Pfam" id="PF00583">
    <property type="entry name" value="Acetyltransf_1"/>
    <property type="match status" value="1"/>
</dbReference>
<dbReference type="Gene3D" id="3.40.630.30">
    <property type="match status" value="1"/>
</dbReference>
<evidence type="ECO:0000313" key="4">
    <source>
        <dbReference type="EMBL" id="GAA2927000.1"/>
    </source>
</evidence>
<dbReference type="SUPFAM" id="SSF55729">
    <property type="entry name" value="Acyl-CoA N-acyltransferases (Nat)"/>
    <property type="match status" value="1"/>
</dbReference>
<reference evidence="5" key="1">
    <citation type="journal article" date="2019" name="Int. J. Syst. Evol. Microbiol.">
        <title>The Global Catalogue of Microorganisms (GCM) 10K type strain sequencing project: providing services to taxonomists for standard genome sequencing and annotation.</title>
        <authorList>
            <consortium name="The Broad Institute Genomics Platform"/>
            <consortium name="The Broad Institute Genome Sequencing Center for Infectious Disease"/>
            <person name="Wu L."/>
            <person name="Ma J."/>
        </authorList>
    </citation>
    <scope>NUCLEOTIDE SEQUENCE [LARGE SCALE GENOMIC DNA]</scope>
    <source>
        <strain evidence="5">JCM 9088</strain>
    </source>
</reference>
<keyword evidence="5" id="KW-1185">Reference proteome</keyword>
<evidence type="ECO:0000256" key="2">
    <source>
        <dbReference type="ARBA" id="ARBA00023315"/>
    </source>
</evidence>
<accession>A0ABP6JAI5</accession>
<feature type="domain" description="N-acetyltransferase" evidence="3">
    <location>
        <begin position="6"/>
        <end position="174"/>
    </location>
</feature>
<dbReference type="InterPro" id="IPR000182">
    <property type="entry name" value="GNAT_dom"/>
</dbReference>
<dbReference type="PANTHER" id="PTHR43877">
    <property type="entry name" value="AMINOALKYLPHOSPHONATE N-ACETYLTRANSFERASE-RELATED-RELATED"/>
    <property type="match status" value="1"/>
</dbReference>
<evidence type="ECO:0000313" key="5">
    <source>
        <dbReference type="Proteomes" id="UP001500403"/>
    </source>
</evidence>
<protein>
    <submittedName>
        <fullName evidence="4">GNAT family N-acetyltransferase</fullName>
    </submittedName>
</protein>
<gene>
    <name evidence="4" type="ORF">GCM10010446_09270</name>
</gene>
<dbReference type="Proteomes" id="UP001500403">
    <property type="component" value="Unassembled WGS sequence"/>
</dbReference>
<evidence type="ECO:0000259" key="3">
    <source>
        <dbReference type="PROSITE" id="PS51186"/>
    </source>
</evidence>
<sequence>MDSGGTHLRDMTIDDCEAVARVRVRGWQSAYAGMIPRAHLDAMSVEEDAGRRRAHLVGSAGEGAGRDVVAERDGQVIGWGCYGPYRDEGKPTADAELYALYVLPDHRSTGAGRALTAQLLARAAADGHPRMLLWVLTENVLARRFYEKAGFVPDGTEASFDVRGVAVPETRYARRLSAADAAAVRRG</sequence>